<feature type="region of interest" description="Disordered" evidence="1">
    <location>
        <begin position="69"/>
        <end position="98"/>
    </location>
</feature>
<keyword evidence="2" id="KW-1185">Reference proteome</keyword>
<name>A0A1I7ZI47_9BILA</name>
<dbReference type="AlphaFoldDB" id="A0A1I7ZI47"/>
<feature type="compositionally biased region" description="Polar residues" evidence="1">
    <location>
        <begin position="69"/>
        <end position="82"/>
    </location>
</feature>
<sequence length="281" mass="32690">MVRNSHTQFKEHSRIDAIGNFCCKRLEDENEKLRSLLISERQKFKRLNALYQQLLASFSLHNIGTTVSSFGSNDNQTSSSETLAEKPEGRPVHAAKRREVSIPVEDKHRSDFGGTEGGSRLFYFIDSNGVAREPSVSLSDAQQAKLSNFLRNSELRQQRIREVSRRRAVFAAHRRAAACNLMRGNVDFENVDDLLMTDLTKIEAFPRRQMAQDTIRRMQRSVNYIDRQRKRHFEIDKAINNVLSYCFSQNVKCCDRKDHSRNKIDTRIEQARRRLQKQRLT</sequence>
<dbReference type="WBParaSite" id="L893_g26768.t1">
    <property type="protein sequence ID" value="L893_g26768.t1"/>
    <property type="gene ID" value="L893_g26768"/>
</dbReference>
<accession>A0A1I7ZI47</accession>
<reference evidence="3" key="1">
    <citation type="submission" date="2016-11" db="UniProtKB">
        <authorList>
            <consortium name="WormBaseParasite"/>
        </authorList>
    </citation>
    <scope>IDENTIFICATION</scope>
</reference>
<organism evidence="2 3">
    <name type="scientific">Steinernema glaseri</name>
    <dbReference type="NCBI Taxonomy" id="37863"/>
    <lineage>
        <taxon>Eukaryota</taxon>
        <taxon>Metazoa</taxon>
        <taxon>Ecdysozoa</taxon>
        <taxon>Nematoda</taxon>
        <taxon>Chromadorea</taxon>
        <taxon>Rhabditida</taxon>
        <taxon>Tylenchina</taxon>
        <taxon>Panagrolaimomorpha</taxon>
        <taxon>Strongyloidoidea</taxon>
        <taxon>Steinernematidae</taxon>
        <taxon>Steinernema</taxon>
    </lineage>
</organism>
<dbReference type="Proteomes" id="UP000095287">
    <property type="component" value="Unplaced"/>
</dbReference>
<evidence type="ECO:0000256" key="1">
    <source>
        <dbReference type="SAM" id="MobiDB-lite"/>
    </source>
</evidence>
<feature type="compositionally biased region" description="Basic and acidic residues" evidence="1">
    <location>
        <begin position="83"/>
        <end position="98"/>
    </location>
</feature>
<evidence type="ECO:0000313" key="2">
    <source>
        <dbReference type="Proteomes" id="UP000095287"/>
    </source>
</evidence>
<proteinExistence type="predicted"/>
<protein>
    <submittedName>
        <fullName evidence="3">BZIP domain-containing protein</fullName>
    </submittedName>
</protein>
<evidence type="ECO:0000313" key="3">
    <source>
        <dbReference type="WBParaSite" id="L893_g26768.t1"/>
    </source>
</evidence>